<keyword evidence="2" id="KW-1185">Reference proteome</keyword>
<dbReference type="EMBL" id="PVNK01000169">
    <property type="protein sequence ID" value="PRP95516.1"/>
    <property type="molecule type" value="Genomic_DNA"/>
</dbReference>
<dbReference type="Proteomes" id="UP000237968">
    <property type="component" value="Unassembled WGS sequence"/>
</dbReference>
<comment type="caution">
    <text evidence="1">The sequence shown here is derived from an EMBL/GenBank/DDBJ whole genome shotgun (WGS) entry which is preliminary data.</text>
</comment>
<proteinExistence type="predicted"/>
<evidence type="ECO:0000313" key="1">
    <source>
        <dbReference type="EMBL" id="PRP95516.1"/>
    </source>
</evidence>
<reference evidence="1 2" key="1">
    <citation type="submission" date="2018-03" db="EMBL/GenBank/DDBJ databases">
        <title>Draft Genome Sequences of the Obligatory Marine Myxobacteria Enhygromyxa salina SWB005.</title>
        <authorList>
            <person name="Poehlein A."/>
            <person name="Moghaddam J.A."/>
            <person name="Harms H."/>
            <person name="Alanjari M."/>
            <person name="Koenig G.M."/>
            <person name="Daniel R."/>
            <person name="Schaeberle T.F."/>
        </authorList>
    </citation>
    <scope>NUCLEOTIDE SEQUENCE [LARGE SCALE GENOMIC DNA]</scope>
    <source>
        <strain evidence="1 2">SWB005</strain>
    </source>
</reference>
<organism evidence="1 2">
    <name type="scientific">Enhygromyxa salina</name>
    <dbReference type="NCBI Taxonomy" id="215803"/>
    <lineage>
        <taxon>Bacteria</taxon>
        <taxon>Pseudomonadati</taxon>
        <taxon>Myxococcota</taxon>
        <taxon>Polyangia</taxon>
        <taxon>Nannocystales</taxon>
        <taxon>Nannocystaceae</taxon>
        <taxon>Enhygromyxa</taxon>
    </lineage>
</organism>
<evidence type="ECO:0000313" key="2">
    <source>
        <dbReference type="Proteomes" id="UP000237968"/>
    </source>
</evidence>
<sequence length="153" mass="15974">MREAITLEPSIALPVAVYNRPMTRHHPLGLGLLAALLLSTTACVAELGGALKVDGESFTPTSCRAGQVNGFQGVDLIDESGRTVRLVQTPTNQPNAILIAGQQVIDLGVCGTMSVERQTSSVNDVTNVMGEATLACEAEGHSLSGTATFKNCH</sequence>
<protein>
    <submittedName>
        <fullName evidence="1">Uncharacterized protein</fullName>
    </submittedName>
</protein>
<gene>
    <name evidence="1" type="ORF">ENSA5_38690</name>
</gene>
<dbReference type="AlphaFoldDB" id="A0A2S9XRP2"/>
<name>A0A2S9XRP2_9BACT</name>
<accession>A0A2S9XRP2</accession>